<organism evidence="1 2">
    <name type="scientific">Trifolium medium</name>
    <dbReference type="NCBI Taxonomy" id="97028"/>
    <lineage>
        <taxon>Eukaryota</taxon>
        <taxon>Viridiplantae</taxon>
        <taxon>Streptophyta</taxon>
        <taxon>Embryophyta</taxon>
        <taxon>Tracheophyta</taxon>
        <taxon>Spermatophyta</taxon>
        <taxon>Magnoliopsida</taxon>
        <taxon>eudicotyledons</taxon>
        <taxon>Gunneridae</taxon>
        <taxon>Pentapetalae</taxon>
        <taxon>rosids</taxon>
        <taxon>fabids</taxon>
        <taxon>Fabales</taxon>
        <taxon>Fabaceae</taxon>
        <taxon>Papilionoideae</taxon>
        <taxon>50 kb inversion clade</taxon>
        <taxon>NPAAA clade</taxon>
        <taxon>Hologalegina</taxon>
        <taxon>IRL clade</taxon>
        <taxon>Trifolieae</taxon>
        <taxon>Trifolium</taxon>
    </lineage>
</organism>
<proteinExistence type="predicted"/>
<comment type="caution">
    <text evidence="1">The sequence shown here is derived from an EMBL/GenBank/DDBJ whole genome shotgun (WGS) entry which is preliminary data.</text>
</comment>
<dbReference type="AlphaFoldDB" id="A0A392W2U4"/>
<dbReference type="Proteomes" id="UP000265520">
    <property type="component" value="Unassembled WGS sequence"/>
</dbReference>
<name>A0A392W2U4_9FABA</name>
<accession>A0A392W2U4</accession>
<feature type="non-terminal residue" evidence="1">
    <location>
        <position position="1"/>
    </location>
</feature>
<sequence>DMLEVVNNGVEALPGNPTDAQRTAYREMKKKDCKALFCIHQCVDSKVLKKLQMQRVQKLHETPS</sequence>
<dbReference type="EMBL" id="LXQA011316365">
    <property type="protein sequence ID" value="MCI92970.1"/>
    <property type="molecule type" value="Genomic_DNA"/>
</dbReference>
<reference evidence="1 2" key="1">
    <citation type="journal article" date="2018" name="Front. Plant Sci.">
        <title>Red Clover (Trifolium pratense) and Zigzag Clover (T. medium) - A Picture of Genomic Similarities and Differences.</title>
        <authorList>
            <person name="Dluhosova J."/>
            <person name="Istvanek J."/>
            <person name="Nedelnik J."/>
            <person name="Repkova J."/>
        </authorList>
    </citation>
    <scope>NUCLEOTIDE SEQUENCE [LARGE SCALE GENOMIC DNA]</scope>
    <source>
        <strain evidence="2">cv. 10/8</strain>
        <tissue evidence="1">Leaf</tissue>
    </source>
</reference>
<protein>
    <submittedName>
        <fullName evidence="1">Retrovirus-related pol polyprotein from transposon TNT 1-94</fullName>
    </submittedName>
</protein>
<evidence type="ECO:0000313" key="1">
    <source>
        <dbReference type="EMBL" id="MCI92970.1"/>
    </source>
</evidence>
<keyword evidence="2" id="KW-1185">Reference proteome</keyword>
<evidence type="ECO:0000313" key="2">
    <source>
        <dbReference type="Proteomes" id="UP000265520"/>
    </source>
</evidence>